<evidence type="ECO:0000313" key="2">
    <source>
        <dbReference type="EMBL" id="BBO93107.1"/>
    </source>
</evidence>
<dbReference type="PANTHER" id="PTHR34227:SF1">
    <property type="entry name" value="DIMETHYL SULFOXIDE REDUCTASE CHAPERONE-RELATED"/>
    <property type="match status" value="1"/>
</dbReference>
<gene>
    <name evidence="2" type="ORF">DSCOOX_62870</name>
</gene>
<dbReference type="SUPFAM" id="SSF89155">
    <property type="entry name" value="TorD-like"/>
    <property type="match status" value="1"/>
</dbReference>
<dbReference type="Gene3D" id="1.10.3480.10">
    <property type="entry name" value="TorD-like"/>
    <property type="match status" value="1"/>
</dbReference>
<name>A0A5K8AK56_9BACT</name>
<evidence type="ECO:0000256" key="1">
    <source>
        <dbReference type="ARBA" id="ARBA00023186"/>
    </source>
</evidence>
<dbReference type="InterPro" id="IPR050289">
    <property type="entry name" value="TorD/DmsD_chaperones"/>
</dbReference>
<dbReference type="InterPro" id="IPR020945">
    <property type="entry name" value="DMSO/NO3_reduct_chaperone"/>
</dbReference>
<dbReference type="Proteomes" id="UP000422108">
    <property type="component" value="Chromosome"/>
</dbReference>
<proteinExistence type="predicted"/>
<protein>
    <submittedName>
        <fullName evidence="2">Chaperone TorD</fullName>
    </submittedName>
</protein>
<dbReference type="InterPro" id="IPR036411">
    <property type="entry name" value="TorD-like_sf"/>
</dbReference>
<dbReference type="AlphaFoldDB" id="A0A5K8AK56"/>
<reference evidence="2 3" key="1">
    <citation type="submission" date="2019-11" db="EMBL/GenBank/DDBJ databases">
        <title>Comparative genomics of hydrocarbon-degrading Desulfosarcina strains.</title>
        <authorList>
            <person name="Watanabe M."/>
            <person name="Kojima H."/>
            <person name="Fukui M."/>
        </authorList>
    </citation>
    <scope>NUCLEOTIDE SEQUENCE [LARGE SCALE GENOMIC DNA]</scope>
    <source>
        <strain evidence="3">oXyS1</strain>
    </source>
</reference>
<keyword evidence="3" id="KW-1185">Reference proteome</keyword>
<accession>A0A5K8AK56</accession>
<dbReference type="PANTHER" id="PTHR34227">
    <property type="entry name" value="CHAPERONE PROTEIN YCDY"/>
    <property type="match status" value="1"/>
</dbReference>
<dbReference type="EMBL" id="AP021879">
    <property type="protein sequence ID" value="BBO93107.1"/>
    <property type="molecule type" value="Genomic_DNA"/>
</dbReference>
<evidence type="ECO:0000313" key="3">
    <source>
        <dbReference type="Proteomes" id="UP000422108"/>
    </source>
</evidence>
<organism evidence="2 3">
    <name type="scientific">Desulfosarcina ovata subsp. ovata</name>
    <dbReference type="NCBI Taxonomy" id="2752305"/>
    <lineage>
        <taxon>Bacteria</taxon>
        <taxon>Pseudomonadati</taxon>
        <taxon>Thermodesulfobacteriota</taxon>
        <taxon>Desulfobacteria</taxon>
        <taxon>Desulfobacterales</taxon>
        <taxon>Desulfosarcinaceae</taxon>
        <taxon>Desulfosarcina</taxon>
    </lineage>
</organism>
<dbReference type="RefSeq" id="WP_162459208.1">
    <property type="nucleotide sequence ID" value="NZ_AP021879.1"/>
</dbReference>
<keyword evidence="1" id="KW-0143">Chaperone</keyword>
<sequence>MNIIDPYMRSLVYKTLSQLYQYPEPAGLNRFQAERRQLAELLDAGTADSGPGEASEAVCLCNAICNQRLEPMQVEYVRLFDYRPTCPPFQSAVVKMEQDNPAQLYLLIESCYREFGLGANPDFRDPPDHISMELEFMHYLSHEEGQAMEDDVPEDEEKYRGAQKTFIDSHIMAWVPQFASSLETHARIPFFRSLARITGSFIANEARYLASFQPAI</sequence>
<dbReference type="Pfam" id="PF02613">
    <property type="entry name" value="Nitrate_red_del"/>
    <property type="match status" value="1"/>
</dbReference>